<sequence>MRNSENQKNTIRLFLLNIAVVGIVLLGFYFMRGNNQIVTVQTVALNVRNSPTVDAKIISQVHQEDRVTIKDRKDNWYQIQLPDKTTGWVPDWLIFDGTSGPYTSLPGVITQSKVALKKDRESSAKTITHLKRKQAVTMTLELNGWVRVHTSDNQFGWVKSEDVAVRKGQFPSLKEKQALYVALNDVTLRNEASLNSESLGNLTYGTDVEFIGEANNWYQVRTKKGTEGYLQKWELANFKLSPDDKRPATPMAEYVVMLDPGHGGSDPGAESNDGKVFEKNVTLATAQTVKAYLENEGFKVLMTREKDDFVPLHQIATKSNESAADVFISMHYDSTELPNQGSGTTTFYRQETDKQLANIINNKLANQLPLNNRGFGNQDYQVLRENKKPAILIELGYMNNDTDAQYAQSKKYHTFVAKAIYSGLVDYFKPTDSLTTN</sequence>
<dbReference type="EMBL" id="CP019609">
    <property type="protein sequence ID" value="AQP53665.1"/>
    <property type="molecule type" value="Genomic_DNA"/>
</dbReference>
<dbReference type="InterPro" id="IPR050695">
    <property type="entry name" value="N-acetylmuramoyl_amidase_3"/>
</dbReference>
<name>A0A1Q2D5W4_9ENTE</name>
<keyword evidence="2" id="KW-0961">Cell wall biogenesis/degradation</keyword>
<dbReference type="PANTHER" id="PTHR30404:SF7">
    <property type="entry name" value="CELL WALL AMIDASE LYTH-RELATED"/>
    <property type="match status" value="1"/>
</dbReference>
<dbReference type="InterPro" id="IPR002508">
    <property type="entry name" value="MurNAc-LAA_cat"/>
</dbReference>
<dbReference type="GO" id="GO:0030288">
    <property type="term" value="C:outer membrane-bounded periplasmic space"/>
    <property type="evidence" value="ECO:0007669"/>
    <property type="project" value="TreeGrafter"/>
</dbReference>
<dbReference type="PROSITE" id="PS51781">
    <property type="entry name" value="SH3B"/>
    <property type="match status" value="2"/>
</dbReference>
<dbReference type="PIRSF" id="PIRSF037846">
    <property type="entry name" value="Autolysin_YrvJ_prd"/>
    <property type="match status" value="1"/>
</dbReference>
<dbReference type="Pfam" id="PF13457">
    <property type="entry name" value="GW"/>
    <property type="match status" value="1"/>
</dbReference>
<dbReference type="Pfam" id="PF08239">
    <property type="entry name" value="SH3_3"/>
    <property type="match status" value="2"/>
</dbReference>
<dbReference type="GO" id="GO:0008745">
    <property type="term" value="F:N-acetylmuramoyl-L-alanine amidase activity"/>
    <property type="evidence" value="ECO:0007669"/>
    <property type="project" value="InterPro"/>
</dbReference>
<proteinExistence type="predicted"/>
<dbReference type="Gene3D" id="3.40.630.40">
    <property type="entry name" value="Zn-dependent exopeptidases"/>
    <property type="match status" value="1"/>
</dbReference>
<dbReference type="InterPro" id="IPR025987">
    <property type="entry name" value="GW_dom"/>
</dbReference>
<dbReference type="OrthoDB" id="9806267at2"/>
<dbReference type="InterPro" id="IPR003646">
    <property type="entry name" value="SH3-like_bac-type"/>
</dbReference>
<dbReference type="CDD" id="cd02696">
    <property type="entry name" value="MurNAc-LAA"/>
    <property type="match status" value="1"/>
</dbReference>
<dbReference type="GO" id="GO:0071555">
    <property type="term" value="P:cell wall organization"/>
    <property type="evidence" value="ECO:0007669"/>
    <property type="project" value="UniProtKB-KW"/>
</dbReference>
<gene>
    <name evidence="3" type="ORF">BW732_05050</name>
</gene>
<dbReference type="GO" id="GO:0009253">
    <property type="term" value="P:peptidoglycan catabolic process"/>
    <property type="evidence" value="ECO:0007669"/>
    <property type="project" value="InterPro"/>
</dbReference>
<accession>A0A1Q2D5W4</accession>
<keyword evidence="4" id="KW-1185">Reference proteome</keyword>
<organism evidence="3 4">
    <name type="scientific">Vagococcus penaei</name>
    <dbReference type="NCBI Taxonomy" id="633807"/>
    <lineage>
        <taxon>Bacteria</taxon>
        <taxon>Bacillati</taxon>
        <taxon>Bacillota</taxon>
        <taxon>Bacilli</taxon>
        <taxon>Lactobacillales</taxon>
        <taxon>Enterococcaceae</taxon>
        <taxon>Vagococcus</taxon>
    </lineage>
</organism>
<dbReference type="SUPFAM" id="SSF53187">
    <property type="entry name" value="Zn-dependent exopeptidases"/>
    <property type="match status" value="1"/>
</dbReference>
<protein>
    <submittedName>
        <fullName evidence="3">Uncharacterized protein</fullName>
    </submittedName>
</protein>
<dbReference type="PANTHER" id="PTHR30404">
    <property type="entry name" value="N-ACETYLMURAMOYL-L-ALANINE AMIDASE"/>
    <property type="match status" value="1"/>
</dbReference>
<dbReference type="Pfam" id="PF01520">
    <property type="entry name" value="Amidase_3"/>
    <property type="match status" value="1"/>
</dbReference>
<evidence type="ECO:0000313" key="4">
    <source>
        <dbReference type="Proteomes" id="UP000188246"/>
    </source>
</evidence>
<dbReference type="InterPro" id="IPR017293">
    <property type="entry name" value="N-acetylmuramoyl-L-ala_amidase"/>
</dbReference>
<dbReference type="SMART" id="SM00646">
    <property type="entry name" value="Ami_3"/>
    <property type="match status" value="1"/>
</dbReference>
<dbReference type="SMART" id="SM00287">
    <property type="entry name" value="SH3b"/>
    <property type="match status" value="3"/>
</dbReference>
<dbReference type="STRING" id="633807.BW732_05050"/>
<reference evidence="3 4" key="1">
    <citation type="journal article" date="2010" name="Int. J. Syst. Evol. Microbiol.">
        <title>Vagococcus penaei sp. nov., isolated from spoilage microbiota of cooked shrimp (Penaeus vannamei).</title>
        <authorList>
            <person name="Jaffres E."/>
            <person name="Prevost H."/>
            <person name="Rossero A."/>
            <person name="Joffraud J.J."/>
            <person name="Dousset X."/>
        </authorList>
    </citation>
    <scope>NUCLEOTIDE SEQUENCE [LARGE SCALE GENOMIC DNA]</scope>
    <source>
        <strain evidence="3 4">CD276</strain>
    </source>
</reference>
<dbReference type="AlphaFoldDB" id="A0A1Q2D5W4"/>
<dbReference type="Proteomes" id="UP000188246">
    <property type="component" value="Chromosome"/>
</dbReference>
<evidence type="ECO:0000256" key="1">
    <source>
        <dbReference type="ARBA" id="ARBA00022801"/>
    </source>
</evidence>
<dbReference type="RefSeq" id="WP_077275751.1">
    <property type="nucleotide sequence ID" value="NZ_CP019609.1"/>
</dbReference>
<keyword evidence="1" id="KW-0378">Hydrolase</keyword>
<dbReference type="Gene3D" id="2.30.30.40">
    <property type="entry name" value="SH3 Domains"/>
    <property type="match status" value="3"/>
</dbReference>
<evidence type="ECO:0000313" key="3">
    <source>
        <dbReference type="EMBL" id="AQP53665.1"/>
    </source>
</evidence>
<evidence type="ECO:0000256" key="2">
    <source>
        <dbReference type="ARBA" id="ARBA00023316"/>
    </source>
</evidence>
<dbReference type="KEGG" id="vpi:BW732_05050"/>